<comment type="caution">
    <text evidence="3">The sequence shown here is derived from an EMBL/GenBank/DDBJ whole genome shotgun (WGS) entry which is preliminary data.</text>
</comment>
<feature type="domain" description="NADP-dependent oxidoreductase" evidence="2">
    <location>
        <begin position="15"/>
        <end position="336"/>
    </location>
</feature>
<dbReference type="CDD" id="cd19094">
    <property type="entry name" value="AKR_Tas-like"/>
    <property type="match status" value="1"/>
</dbReference>
<dbReference type="OrthoDB" id="8394608at2"/>
<accession>A0A916W1R8</accession>
<dbReference type="InterPro" id="IPR023210">
    <property type="entry name" value="NADP_OxRdtase_dom"/>
</dbReference>
<dbReference type="PANTHER" id="PTHR43364:SF4">
    <property type="entry name" value="NAD(P)-LINKED OXIDOREDUCTASE SUPERFAMILY PROTEIN"/>
    <property type="match status" value="1"/>
</dbReference>
<dbReference type="Pfam" id="PF00248">
    <property type="entry name" value="Aldo_ket_red"/>
    <property type="match status" value="1"/>
</dbReference>
<dbReference type="PANTHER" id="PTHR43364">
    <property type="entry name" value="NADH-SPECIFIC METHYLGLYOXAL REDUCTASE-RELATED"/>
    <property type="match status" value="1"/>
</dbReference>
<dbReference type="EMBL" id="BMKB01000005">
    <property type="protein sequence ID" value="GGA59030.1"/>
    <property type="molecule type" value="Genomic_DNA"/>
</dbReference>
<dbReference type="GO" id="GO:0016491">
    <property type="term" value="F:oxidoreductase activity"/>
    <property type="evidence" value="ECO:0007669"/>
    <property type="project" value="UniProtKB-KW"/>
</dbReference>
<reference evidence="3 4" key="1">
    <citation type="journal article" date="2014" name="Int. J. Syst. Evol. Microbiol.">
        <title>Complete genome sequence of Corynebacterium casei LMG S-19264T (=DSM 44701T), isolated from a smear-ripened cheese.</title>
        <authorList>
            <consortium name="US DOE Joint Genome Institute (JGI-PGF)"/>
            <person name="Walter F."/>
            <person name="Albersmeier A."/>
            <person name="Kalinowski J."/>
            <person name="Ruckert C."/>
        </authorList>
    </citation>
    <scope>NUCLEOTIDE SEQUENCE [LARGE SCALE GENOMIC DNA]</scope>
    <source>
        <strain evidence="3 4">CGMCC 1.15896</strain>
    </source>
</reference>
<gene>
    <name evidence="3" type="ORF">GCM10011499_31430</name>
</gene>
<keyword evidence="4" id="KW-1185">Reference proteome</keyword>
<evidence type="ECO:0000313" key="4">
    <source>
        <dbReference type="Proteomes" id="UP000596977"/>
    </source>
</evidence>
<proteinExistence type="predicted"/>
<dbReference type="RefSeq" id="WP_127071860.1">
    <property type="nucleotide sequence ID" value="NZ_BMKB01000005.1"/>
</dbReference>
<keyword evidence="1" id="KW-0560">Oxidoreductase</keyword>
<organism evidence="3 4">
    <name type="scientific">Pelagibacterium lentulum</name>
    <dbReference type="NCBI Taxonomy" id="2029865"/>
    <lineage>
        <taxon>Bacteria</taxon>
        <taxon>Pseudomonadati</taxon>
        <taxon>Pseudomonadota</taxon>
        <taxon>Alphaproteobacteria</taxon>
        <taxon>Hyphomicrobiales</taxon>
        <taxon>Devosiaceae</taxon>
        <taxon>Pelagibacterium</taxon>
    </lineage>
</organism>
<dbReference type="AlphaFoldDB" id="A0A916W1R8"/>
<evidence type="ECO:0000259" key="2">
    <source>
        <dbReference type="Pfam" id="PF00248"/>
    </source>
</evidence>
<dbReference type="InterPro" id="IPR036812">
    <property type="entry name" value="NAD(P)_OxRdtase_dom_sf"/>
</dbReference>
<evidence type="ECO:0000313" key="3">
    <source>
        <dbReference type="EMBL" id="GGA59030.1"/>
    </source>
</evidence>
<name>A0A916W1R8_9HYPH</name>
<dbReference type="Gene3D" id="3.20.20.100">
    <property type="entry name" value="NADP-dependent oxidoreductase domain"/>
    <property type="match status" value="1"/>
</dbReference>
<dbReference type="InterPro" id="IPR050523">
    <property type="entry name" value="AKR_Detox_Biosynth"/>
</dbReference>
<evidence type="ECO:0000256" key="1">
    <source>
        <dbReference type="ARBA" id="ARBA00023002"/>
    </source>
</evidence>
<dbReference type="Proteomes" id="UP000596977">
    <property type="component" value="Unassembled WGS sequence"/>
</dbReference>
<protein>
    <submittedName>
        <fullName evidence="3">Oxidoreductase</fullName>
    </submittedName>
</protein>
<dbReference type="SUPFAM" id="SSF51430">
    <property type="entry name" value="NAD(P)-linked oxidoreductase"/>
    <property type="match status" value="1"/>
</dbReference>
<sequence length="344" mass="38284">MQMSELGRTGISVSRICLGSMTWGEQNTQAEGHAQMNYALDRGINFIDTAEMYAVPPRAETQGATETIIGNWFAANGRREDWVLATKIAGPGRPWLRNGAPADGESVELALNESLKRLQTDYVDLYQIHWPNREHYNFSNGWTFDPYGQDRDAVRENIADILYALDRQVKAGKIRAIGLSNDTSWGTLEFIRLAEQHGLPRVASIQNEYNLLRRQYDHDLAEVSFFEDVSLLAYSPLAAGLLSGKYLDGACPKGSRGDIGEMWRQNPYSDAATRAYVELAKSHNLDPCQMAIAYCLSKPFMGSVIIGATSMEQLKADIGAYDIKLSDAVLDGIEAIHRQFPKPV</sequence>